<dbReference type="Gene3D" id="1.25.40.10">
    <property type="entry name" value="Tetratricopeptide repeat domain"/>
    <property type="match status" value="1"/>
</dbReference>
<dbReference type="RefSeq" id="WP_252166691.1">
    <property type="nucleotide sequence ID" value="NZ_CP084930.1"/>
</dbReference>
<dbReference type="InterPro" id="IPR011990">
    <property type="entry name" value="TPR-like_helical_dom_sf"/>
</dbReference>
<name>A0ABY4X7L4_9SPHN</name>
<dbReference type="Pfam" id="PF08238">
    <property type="entry name" value="Sel1"/>
    <property type="match status" value="4"/>
</dbReference>
<sequence>MADWLALLDQPSCDRLAALRSGAEAGLVEAQVRYGEALLAGHGCDADSVEALRWFILASHADHPAAINMVGRCHENGWGVAQDLAIAARCFARAAAAGYNWGMYNYAGALGRGAGIAQDEAAALRWFRRAADLGHVKSIGILGALAEEGRLVPRDFAEADRCYRIAADGGDFRSQFHLARRLAQSGAHDQAARWLERAWSGAHDAYRAKMREELAGDPEPMVRRLVGLLPAD</sequence>
<dbReference type="PANTHER" id="PTHR43628">
    <property type="entry name" value="ACTIVATOR OF C KINASE PROTEIN 1-RELATED"/>
    <property type="match status" value="1"/>
</dbReference>
<keyword evidence="2" id="KW-1185">Reference proteome</keyword>
<dbReference type="PANTHER" id="PTHR43628:SF1">
    <property type="entry name" value="CHITIN SYNTHASE REGULATORY FACTOR 2-RELATED"/>
    <property type="match status" value="1"/>
</dbReference>
<protein>
    <submittedName>
        <fullName evidence="1">Sel1 repeat family protein</fullName>
    </submittedName>
</protein>
<dbReference type="InterPro" id="IPR052945">
    <property type="entry name" value="Mitotic_Regulator"/>
</dbReference>
<evidence type="ECO:0000313" key="1">
    <source>
        <dbReference type="EMBL" id="USI72881.1"/>
    </source>
</evidence>
<reference evidence="1" key="1">
    <citation type="journal article" date="2022" name="Toxins">
        <title>Genomic Analysis of Sphingopyxis sp. USTB-05 for Biodegrading Cyanobacterial Hepatotoxins.</title>
        <authorList>
            <person name="Liu C."/>
            <person name="Xu Q."/>
            <person name="Zhao Z."/>
            <person name="Zhang H."/>
            <person name="Liu X."/>
            <person name="Yin C."/>
            <person name="Liu Y."/>
            <person name="Yan H."/>
        </authorList>
    </citation>
    <scope>NUCLEOTIDE SEQUENCE</scope>
    <source>
        <strain evidence="1">NBD5</strain>
    </source>
</reference>
<dbReference type="InterPro" id="IPR006597">
    <property type="entry name" value="Sel1-like"/>
</dbReference>
<proteinExistence type="predicted"/>
<evidence type="ECO:0000313" key="2">
    <source>
        <dbReference type="Proteomes" id="UP001056937"/>
    </source>
</evidence>
<organism evidence="1 2">
    <name type="scientific">Sphingomonas morindae</name>
    <dbReference type="NCBI Taxonomy" id="1541170"/>
    <lineage>
        <taxon>Bacteria</taxon>
        <taxon>Pseudomonadati</taxon>
        <taxon>Pseudomonadota</taxon>
        <taxon>Alphaproteobacteria</taxon>
        <taxon>Sphingomonadales</taxon>
        <taxon>Sphingomonadaceae</taxon>
        <taxon>Sphingomonas</taxon>
    </lineage>
</organism>
<accession>A0ABY4X7L4</accession>
<dbReference type="Proteomes" id="UP001056937">
    <property type="component" value="Chromosome 1"/>
</dbReference>
<gene>
    <name evidence="1" type="ORF">LHA26_16705</name>
</gene>
<dbReference type="SMART" id="SM00671">
    <property type="entry name" value="SEL1"/>
    <property type="match status" value="4"/>
</dbReference>
<dbReference type="EMBL" id="CP084930">
    <property type="protein sequence ID" value="USI72881.1"/>
    <property type="molecule type" value="Genomic_DNA"/>
</dbReference>
<dbReference type="SUPFAM" id="SSF81901">
    <property type="entry name" value="HCP-like"/>
    <property type="match status" value="1"/>
</dbReference>